<protein>
    <submittedName>
        <fullName evidence="2">Uncharacterized protein</fullName>
    </submittedName>
</protein>
<name>A0A8H4VK16_9AGAR</name>
<accession>A0A8H4VK16</accession>
<evidence type="ECO:0000313" key="3">
    <source>
        <dbReference type="Proteomes" id="UP000521872"/>
    </source>
</evidence>
<reference evidence="2 3" key="1">
    <citation type="submission" date="2019-12" db="EMBL/GenBank/DDBJ databases">
        <authorList>
            <person name="Floudas D."/>
            <person name="Bentzer J."/>
            <person name="Ahren D."/>
            <person name="Johansson T."/>
            <person name="Persson P."/>
            <person name="Tunlid A."/>
        </authorList>
    </citation>
    <scope>NUCLEOTIDE SEQUENCE [LARGE SCALE GENOMIC DNA]</scope>
    <source>
        <strain evidence="2 3">CBS 102.39</strain>
    </source>
</reference>
<gene>
    <name evidence="2" type="ORF">D9613_011753</name>
</gene>
<organism evidence="2 3">
    <name type="scientific">Agrocybe pediades</name>
    <dbReference type="NCBI Taxonomy" id="84607"/>
    <lineage>
        <taxon>Eukaryota</taxon>
        <taxon>Fungi</taxon>
        <taxon>Dikarya</taxon>
        <taxon>Basidiomycota</taxon>
        <taxon>Agaricomycotina</taxon>
        <taxon>Agaricomycetes</taxon>
        <taxon>Agaricomycetidae</taxon>
        <taxon>Agaricales</taxon>
        <taxon>Agaricineae</taxon>
        <taxon>Strophariaceae</taxon>
        <taxon>Agrocybe</taxon>
    </lineage>
</organism>
<dbReference type="AlphaFoldDB" id="A0A8H4VK16"/>
<dbReference type="EMBL" id="JAACJL010000047">
    <property type="protein sequence ID" value="KAF4612703.1"/>
    <property type="molecule type" value="Genomic_DNA"/>
</dbReference>
<evidence type="ECO:0000313" key="2">
    <source>
        <dbReference type="EMBL" id="KAF4612703.1"/>
    </source>
</evidence>
<proteinExistence type="predicted"/>
<sequence>MNFQRLRSKLVNDKNIVYLGNKSAVNDVVWKEIGNTHTLVQRNPNETPHGTSQDDNVQNEENVPLEPALLSIIVHLSGPNSFLAPDANWTKPTTWCKTIDRAALTLAGTEPKNDQAIAEDVRTAIETLKHFENMVHGKKSAEPKSVIKIDRSTGQPYLKFRHALLKTIEEKTENDTELESEVGYDISNWPTSHAETREALDALTQSHFIRPLPAYTRDNRLLRPDEYKTELPNAIVEVQFTFHHWGYTNDTYAANIISIDILKSSPQIITTPKRRRHSPIEEEESPLAKKSRKDNNEEPAPSKKTRKETSKAT</sequence>
<keyword evidence="3" id="KW-1185">Reference proteome</keyword>
<feature type="region of interest" description="Disordered" evidence="1">
    <location>
        <begin position="270"/>
        <end position="313"/>
    </location>
</feature>
<dbReference type="Proteomes" id="UP000521872">
    <property type="component" value="Unassembled WGS sequence"/>
</dbReference>
<evidence type="ECO:0000256" key="1">
    <source>
        <dbReference type="SAM" id="MobiDB-lite"/>
    </source>
</evidence>
<comment type="caution">
    <text evidence="2">The sequence shown here is derived from an EMBL/GenBank/DDBJ whole genome shotgun (WGS) entry which is preliminary data.</text>
</comment>